<reference evidence="1" key="1">
    <citation type="submission" date="2006-10" db="EMBL/GenBank/DDBJ databases">
        <authorList>
            <person name="Amadeo P."/>
            <person name="Zhao Q."/>
            <person name="Wortman J."/>
            <person name="Fraser-Liggett C."/>
            <person name="Carlton J."/>
        </authorList>
    </citation>
    <scope>NUCLEOTIDE SEQUENCE</scope>
    <source>
        <strain evidence="1">G3</strain>
    </source>
</reference>
<dbReference type="EMBL" id="DS113694">
    <property type="protein sequence ID" value="EAX97941.1"/>
    <property type="molecule type" value="Genomic_DNA"/>
</dbReference>
<organism evidence="1 2">
    <name type="scientific">Trichomonas vaginalis (strain ATCC PRA-98 / G3)</name>
    <dbReference type="NCBI Taxonomy" id="412133"/>
    <lineage>
        <taxon>Eukaryota</taxon>
        <taxon>Metamonada</taxon>
        <taxon>Parabasalia</taxon>
        <taxon>Trichomonadida</taxon>
        <taxon>Trichomonadidae</taxon>
        <taxon>Trichomonas</taxon>
    </lineage>
</organism>
<accession>A2FAW4</accession>
<dbReference type="KEGG" id="tva:4755735"/>
<keyword evidence="2" id="KW-1185">Reference proteome</keyword>
<protein>
    <submittedName>
        <fullName evidence="1">Uncharacterized protein</fullName>
    </submittedName>
</protein>
<dbReference type="AlphaFoldDB" id="A2FAW4"/>
<dbReference type="Proteomes" id="UP000001542">
    <property type="component" value="Unassembled WGS sequence"/>
</dbReference>
<name>A2FAW4_TRIV3</name>
<dbReference type="VEuPathDB" id="TrichDB:TVAGG3_0888280"/>
<evidence type="ECO:0000313" key="1">
    <source>
        <dbReference type="EMBL" id="EAX97941.1"/>
    </source>
</evidence>
<dbReference type="InParanoid" id="A2FAW4"/>
<reference evidence="1" key="2">
    <citation type="journal article" date="2007" name="Science">
        <title>Draft genome sequence of the sexually transmitted pathogen Trichomonas vaginalis.</title>
        <authorList>
            <person name="Carlton J.M."/>
            <person name="Hirt R.P."/>
            <person name="Silva J.C."/>
            <person name="Delcher A.L."/>
            <person name="Schatz M."/>
            <person name="Zhao Q."/>
            <person name="Wortman J.R."/>
            <person name="Bidwell S.L."/>
            <person name="Alsmark U.C.M."/>
            <person name="Besteiro S."/>
            <person name="Sicheritz-Ponten T."/>
            <person name="Noel C.J."/>
            <person name="Dacks J.B."/>
            <person name="Foster P.G."/>
            <person name="Simillion C."/>
            <person name="Van de Peer Y."/>
            <person name="Miranda-Saavedra D."/>
            <person name="Barton G.J."/>
            <person name="Westrop G.D."/>
            <person name="Mueller S."/>
            <person name="Dessi D."/>
            <person name="Fiori P.L."/>
            <person name="Ren Q."/>
            <person name="Paulsen I."/>
            <person name="Zhang H."/>
            <person name="Bastida-Corcuera F.D."/>
            <person name="Simoes-Barbosa A."/>
            <person name="Brown M.T."/>
            <person name="Hayes R.D."/>
            <person name="Mukherjee M."/>
            <person name="Okumura C.Y."/>
            <person name="Schneider R."/>
            <person name="Smith A.J."/>
            <person name="Vanacova S."/>
            <person name="Villalvazo M."/>
            <person name="Haas B.J."/>
            <person name="Pertea M."/>
            <person name="Feldblyum T.V."/>
            <person name="Utterback T.R."/>
            <person name="Shu C.L."/>
            <person name="Osoegawa K."/>
            <person name="de Jong P.J."/>
            <person name="Hrdy I."/>
            <person name="Horvathova L."/>
            <person name="Zubacova Z."/>
            <person name="Dolezal P."/>
            <person name="Malik S.B."/>
            <person name="Logsdon J.M. Jr."/>
            <person name="Henze K."/>
            <person name="Gupta A."/>
            <person name="Wang C.C."/>
            <person name="Dunne R.L."/>
            <person name="Upcroft J.A."/>
            <person name="Upcroft P."/>
            <person name="White O."/>
            <person name="Salzberg S.L."/>
            <person name="Tang P."/>
            <person name="Chiu C.-H."/>
            <person name="Lee Y.-S."/>
            <person name="Embley T.M."/>
            <person name="Coombs G.H."/>
            <person name="Mottram J.C."/>
            <person name="Tachezy J."/>
            <person name="Fraser-Liggett C.M."/>
            <person name="Johnson P.J."/>
        </authorList>
    </citation>
    <scope>NUCLEOTIDE SEQUENCE [LARGE SCALE GENOMIC DNA]</scope>
    <source>
        <strain evidence="1">G3</strain>
    </source>
</reference>
<sequence>MSCWSINSQVFTVNEGEFDAYNIYELDTESYDQHKVIFENLKPLISKYSSNSLTKEDIGKAIIKIKEYDTFEEGNDLKQKVYAFLELLNYKDKAITRKELIDSLYPNTDNNIDSSDIFSLLEQLLLLRDVPNEEDPESAEGYINFNDHYLRQGGSEKVADILTRFYEYQNVEDFRQKLVSLQKTKIQEFDDRVINYIIGIIDREECQNQKDFIKTIIVKAAFSGISITADLIMGVASKLGTPKYENDEQTTELLYAYLLQGKFNEFASHFYDMTNDFTSEFTFVIFLKFILSLYKETKFDEDESITSIVIRRYCQYIASIEELIDYIPTYFGILKNGTKNQVFQALNPDIQHHYCSNSTMASSGNGILDLISIALKSNPISYDKIFTELNRQETLLLTDKILENIILNLLKLPEFPANKLNPEILIKLIDVANRQIDHCTDKQIVTQLRKFLSKFMNQSLEKIVKDGKIPVYPISCFPE</sequence>
<proteinExistence type="predicted"/>
<dbReference type="RefSeq" id="XP_001310871.1">
    <property type="nucleotide sequence ID" value="XM_001310870.1"/>
</dbReference>
<dbReference type="VEuPathDB" id="TrichDB:TVAG_316060"/>
<gene>
    <name evidence="1" type="ORF">TVAG_316060</name>
</gene>
<evidence type="ECO:0000313" key="2">
    <source>
        <dbReference type="Proteomes" id="UP000001542"/>
    </source>
</evidence>